<name>A0A2T5FZF3_9SPHN</name>
<dbReference type="OrthoDB" id="5297263at2"/>
<dbReference type="GO" id="GO:0003677">
    <property type="term" value="F:DNA binding"/>
    <property type="evidence" value="ECO:0007669"/>
    <property type="project" value="UniProtKB-KW"/>
</dbReference>
<evidence type="ECO:0000259" key="5">
    <source>
        <dbReference type="PROSITE" id="PS50931"/>
    </source>
</evidence>
<keyword evidence="3" id="KW-0238">DNA-binding</keyword>
<comment type="similarity">
    <text evidence="1">Belongs to the LysR transcriptional regulatory family.</text>
</comment>
<dbReference type="Gene3D" id="1.10.10.10">
    <property type="entry name" value="Winged helix-like DNA-binding domain superfamily/Winged helix DNA-binding domain"/>
    <property type="match status" value="1"/>
</dbReference>
<proteinExistence type="inferred from homology"/>
<dbReference type="SUPFAM" id="SSF53850">
    <property type="entry name" value="Periplasmic binding protein-like II"/>
    <property type="match status" value="1"/>
</dbReference>
<dbReference type="PROSITE" id="PS50931">
    <property type="entry name" value="HTH_LYSR"/>
    <property type="match status" value="1"/>
</dbReference>
<evidence type="ECO:0000256" key="2">
    <source>
        <dbReference type="ARBA" id="ARBA00023015"/>
    </source>
</evidence>
<dbReference type="InterPro" id="IPR000847">
    <property type="entry name" value="LysR_HTH_N"/>
</dbReference>
<evidence type="ECO:0000256" key="4">
    <source>
        <dbReference type="ARBA" id="ARBA00023163"/>
    </source>
</evidence>
<dbReference type="InterPro" id="IPR036390">
    <property type="entry name" value="WH_DNA-bd_sf"/>
</dbReference>
<gene>
    <name evidence="6" type="ORF">CLG96_05810</name>
</gene>
<evidence type="ECO:0000313" key="7">
    <source>
        <dbReference type="Proteomes" id="UP000244162"/>
    </source>
</evidence>
<dbReference type="GO" id="GO:0005829">
    <property type="term" value="C:cytosol"/>
    <property type="evidence" value="ECO:0007669"/>
    <property type="project" value="TreeGrafter"/>
</dbReference>
<dbReference type="InterPro" id="IPR005119">
    <property type="entry name" value="LysR_subst-bd"/>
</dbReference>
<organism evidence="6 7">
    <name type="scientific">Sphingomonas oleivorans</name>
    <dbReference type="NCBI Taxonomy" id="1735121"/>
    <lineage>
        <taxon>Bacteria</taxon>
        <taxon>Pseudomonadati</taxon>
        <taxon>Pseudomonadota</taxon>
        <taxon>Alphaproteobacteria</taxon>
        <taxon>Sphingomonadales</taxon>
        <taxon>Sphingomonadaceae</taxon>
        <taxon>Sphingomonas</taxon>
    </lineage>
</organism>
<comment type="caution">
    <text evidence="6">The sequence shown here is derived from an EMBL/GenBank/DDBJ whole genome shotgun (WGS) entry which is preliminary data.</text>
</comment>
<keyword evidence="2" id="KW-0805">Transcription regulation</keyword>
<dbReference type="InterPro" id="IPR050950">
    <property type="entry name" value="HTH-type_LysR_regulators"/>
</dbReference>
<dbReference type="Gene3D" id="3.40.190.290">
    <property type="match status" value="1"/>
</dbReference>
<accession>A0A2T5FZF3</accession>
<dbReference type="Proteomes" id="UP000244162">
    <property type="component" value="Unassembled WGS sequence"/>
</dbReference>
<dbReference type="RefSeq" id="WP_107966946.1">
    <property type="nucleotide sequence ID" value="NZ_NWBU01000005.1"/>
</dbReference>
<dbReference type="Pfam" id="PF00126">
    <property type="entry name" value="HTH_1"/>
    <property type="match status" value="1"/>
</dbReference>
<dbReference type="Pfam" id="PF03466">
    <property type="entry name" value="LysR_substrate"/>
    <property type="match status" value="1"/>
</dbReference>
<dbReference type="PANTHER" id="PTHR30419:SF8">
    <property type="entry name" value="NITROGEN ASSIMILATION TRANSCRIPTIONAL ACTIVATOR-RELATED"/>
    <property type="match status" value="1"/>
</dbReference>
<sequence>MIFGRAAIYFDEVARQGSIRRASEMLRIAPSAIDRQILQLEQHFGAPLFERTSRGLRMTTAGEMLAAALRNWRRDLKHVSEQIDDLTGLRRGEVSVALIEGAAELLKRGIASFHQDYPHIVFRLQTGGAEAVLRHVMAGECDIGLTANAPQTRELRIERTLLYRLGLIVLPDHPLARRSEIGLVDCAGLPLIVPDASVSLRGVLDKAWARTVGGKMRHFIEASGITMVKSLVASGVGAGIVSALDVMDEVAEGQLAFVPLSDTPAPLSILSLVSASGRTLSAAASLFIGHLSATMLKSDVPAI</sequence>
<evidence type="ECO:0000256" key="3">
    <source>
        <dbReference type="ARBA" id="ARBA00023125"/>
    </source>
</evidence>
<dbReference type="SUPFAM" id="SSF46785">
    <property type="entry name" value="Winged helix' DNA-binding domain"/>
    <property type="match status" value="1"/>
</dbReference>
<keyword evidence="7" id="KW-1185">Reference proteome</keyword>
<reference evidence="6 7" key="1">
    <citation type="submission" date="2017-09" db="EMBL/GenBank/DDBJ databases">
        <title>Sphingomonas panjinensis sp.nov., isolated from oil-contaminated soil.</title>
        <authorList>
            <person name="Wang L."/>
            <person name="Chen L."/>
        </authorList>
    </citation>
    <scope>NUCLEOTIDE SEQUENCE [LARGE SCALE GENOMIC DNA]</scope>
    <source>
        <strain evidence="6 7">FW-11</strain>
    </source>
</reference>
<dbReference type="AlphaFoldDB" id="A0A2T5FZF3"/>
<protein>
    <submittedName>
        <fullName evidence="6">LysR family transcriptional regulator</fullName>
    </submittedName>
</protein>
<dbReference type="InterPro" id="IPR036388">
    <property type="entry name" value="WH-like_DNA-bd_sf"/>
</dbReference>
<keyword evidence="4" id="KW-0804">Transcription</keyword>
<evidence type="ECO:0000313" key="6">
    <source>
        <dbReference type="EMBL" id="PTQ12082.1"/>
    </source>
</evidence>
<dbReference type="GO" id="GO:0003700">
    <property type="term" value="F:DNA-binding transcription factor activity"/>
    <property type="evidence" value="ECO:0007669"/>
    <property type="project" value="InterPro"/>
</dbReference>
<feature type="domain" description="HTH lysR-type" evidence="5">
    <location>
        <begin position="1"/>
        <end position="59"/>
    </location>
</feature>
<evidence type="ECO:0000256" key="1">
    <source>
        <dbReference type="ARBA" id="ARBA00009437"/>
    </source>
</evidence>
<dbReference type="PANTHER" id="PTHR30419">
    <property type="entry name" value="HTH-TYPE TRANSCRIPTIONAL REGULATOR YBHD"/>
    <property type="match status" value="1"/>
</dbReference>
<dbReference type="EMBL" id="NWBU01000005">
    <property type="protein sequence ID" value="PTQ12082.1"/>
    <property type="molecule type" value="Genomic_DNA"/>
</dbReference>